<evidence type="ECO:0000256" key="12">
    <source>
        <dbReference type="ARBA" id="ARBA00047761"/>
    </source>
</evidence>
<dbReference type="FunFam" id="3.60.40.10:FF:000005">
    <property type="entry name" value="Serine/threonine protein phosphatase"/>
    <property type="match status" value="1"/>
</dbReference>
<dbReference type="PROSITE" id="PS50112">
    <property type="entry name" value="PAS"/>
    <property type="match status" value="1"/>
</dbReference>
<evidence type="ECO:0000256" key="6">
    <source>
        <dbReference type="ARBA" id="ARBA00022777"/>
    </source>
</evidence>
<dbReference type="GO" id="GO:0005524">
    <property type="term" value="F:ATP binding"/>
    <property type="evidence" value="ECO:0007669"/>
    <property type="project" value="UniProtKB-KW"/>
</dbReference>
<dbReference type="Proteomes" id="UP000236047">
    <property type="component" value="Unassembled WGS sequence"/>
</dbReference>
<dbReference type="RefSeq" id="WP_102926700.1">
    <property type="nucleotide sequence ID" value="NZ_LJSN01000005.1"/>
</dbReference>
<evidence type="ECO:0000256" key="2">
    <source>
        <dbReference type="ARBA" id="ARBA00022553"/>
    </source>
</evidence>
<evidence type="ECO:0000256" key="4">
    <source>
        <dbReference type="ARBA" id="ARBA00022723"/>
    </source>
</evidence>
<keyword evidence="10" id="KW-0904">Protein phosphatase</keyword>
<dbReference type="CDD" id="cd16936">
    <property type="entry name" value="HATPase_RsbW-like"/>
    <property type="match status" value="1"/>
</dbReference>
<dbReference type="InterPro" id="IPR003594">
    <property type="entry name" value="HATPase_dom"/>
</dbReference>
<dbReference type="Pfam" id="PF13581">
    <property type="entry name" value="HATPase_c_2"/>
    <property type="match status" value="1"/>
</dbReference>
<evidence type="ECO:0000256" key="13">
    <source>
        <dbReference type="ARBA" id="ARBA00056274"/>
    </source>
</evidence>
<dbReference type="PANTHER" id="PTHR43156:SF2">
    <property type="entry name" value="STAGE II SPORULATION PROTEIN E"/>
    <property type="match status" value="1"/>
</dbReference>
<keyword evidence="7" id="KW-0378">Hydrolase</keyword>
<keyword evidence="6" id="KW-0418">Kinase</keyword>
<dbReference type="FunFam" id="3.30.565.10:FF:000028">
    <property type="entry name" value="PAS sensor protein"/>
    <property type="match status" value="1"/>
</dbReference>
<dbReference type="SMART" id="SM00331">
    <property type="entry name" value="PP2C_SIG"/>
    <property type="match status" value="1"/>
</dbReference>
<dbReference type="FunFam" id="3.30.450.40:FF:000035">
    <property type="entry name" value="PAS sensor protein"/>
    <property type="match status" value="1"/>
</dbReference>
<dbReference type="InterPro" id="IPR000014">
    <property type="entry name" value="PAS"/>
</dbReference>
<comment type="caution">
    <text evidence="18">The sequence shown here is derived from an EMBL/GenBank/DDBJ whole genome shotgun (WGS) entry which is preliminary data.</text>
</comment>
<dbReference type="CDD" id="cd00130">
    <property type="entry name" value="PAS"/>
    <property type="match status" value="2"/>
</dbReference>
<dbReference type="Pfam" id="PF00989">
    <property type="entry name" value="PAS"/>
    <property type="match status" value="1"/>
</dbReference>
<evidence type="ECO:0000256" key="9">
    <source>
        <dbReference type="ARBA" id="ARBA00022842"/>
    </source>
</evidence>
<dbReference type="AlphaFoldDB" id="A0A2N8P5K7"/>
<evidence type="ECO:0000256" key="11">
    <source>
        <dbReference type="ARBA" id="ARBA00023211"/>
    </source>
</evidence>
<feature type="region of interest" description="Disordered" evidence="16">
    <location>
        <begin position="819"/>
        <end position="859"/>
    </location>
</feature>
<evidence type="ECO:0000256" key="1">
    <source>
        <dbReference type="ARBA" id="ARBA00013081"/>
    </source>
</evidence>
<dbReference type="EMBL" id="LJSN01000005">
    <property type="protein sequence ID" value="PNE36281.1"/>
    <property type="molecule type" value="Genomic_DNA"/>
</dbReference>
<sequence>MTSENDRPDRSGGGAGEGPGRACDIATAAAAELDGRGVVVSWTRAAERLLGYPATEVLGRSAVTLLAVPGDAARVAAVAHWAGDGWSGSVAARHRDGHAIQLAVEVSPVITAATGGTAAPERWSVVALEEWRVPGGGVNQLMLEPFLAHAPVGMAVLDTDLRYVWVNAVLERLIPLEQRLGRTVAQVLPRDEADAFEERMGQVLKTGKPVMDYEFRTRNYADPNQERAYSASFFRLAGPKGRGVGIWYMVIDVTERWRAQEGLALLNDASARIGSTLDVARTAQELADVAVPPLADFVAVDLLDSVLRGEEPEPGPVDSTPTMWRAGQRSVREGCPEAALAVGEAVRRQPWSAIGQCLLTGESVVEPLLNADSTWVAEDPRRADVVREYGFRSVMVAPVRARGITLGAATFVRSRRQGLFDADDVRLAEELVARAAVCLDNARRFTRERTAARMMQRNLLPHALAGGVALDVASWYFPADVPSGVGGDWFDVIPLSGARVALVVGDVVGHGIDAAATMGRLRTAVRTLANLDLPPDELLARLDDLVIGLMETRRDGGAGADDGTAATALGFMGATCLYAVYDPVSRSCTMARASHLPPAVLAPDGVVDFPDLPAGPPLGLGAMPFESAELELAEGSLLALYTNGLLETYDRDIGVGMARLGRALAEPGATLDEIGGNVVSALLTGPPSDDAALLLARTHALDASQVASWDLSADPAVVAGARNLAGRQLAAWGLEPLRFTTELVVSELVTNAIRHGSGPITLRLIRQDAALICEVFDTGSTAPHLRHARTTDEGGRGLLIVAQLTRRWGTRYTANGKIIWAEQGQGEPPRESSGEAPRETPGKTPGDPAPPVPAPHDAG</sequence>
<feature type="region of interest" description="Disordered" evidence="16">
    <location>
        <begin position="1"/>
        <end position="21"/>
    </location>
</feature>
<evidence type="ECO:0000256" key="16">
    <source>
        <dbReference type="SAM" id="MobiDB-lite"/>
    </source>
</evidence>
<evidence type="ECO:0000256" key="5">
    <source>
        <dbReference type="ARBA" id="ARBA00022741"/>
    </source>
</evidence>
<evidence type="ECO:0000256" key="15">
    <source>
        <dbReference type="ARBA" id="ARBA00081350"/>
    </source>
</evidence>
<dbReference type="SUPFAM" id="SSF55874">
    <property type="entry name" value="ATPase domain of HSP90 chaperone/DNA topoisomerase II/histidine kinase"/>
    <property type="match status" value="1"/>
</dbReference>
<dbReference type="InterPro" id="IPR035965">
    <property type="entry name" value="PAS-like_dom_sf"/>
</dbReference>
<dbReference type="GO" id="GO:0046872">
    <property type="term" value="F:metal ion binding"/>
    <property type="evidence" value="ECO:0007669"/>
    <property type="project" value="UniProtKB-KW"/>
</dbReference>
<evidence type="ECO:0000256" key="7">
    <source>
        <dbReference type="ARBA" id="ARBA00022801"/>
    </source>
</evidence>
<dbReference type="InterPro" id="IPR003018">
    <property type="entry name" value="GAF"/>
</dbReference>
<dbReference type="Gene3D" id="3.30.450.40">
    <property type="match status" value="1"/>
</dbReference>
<dbReference type="SUPFAM" id="SSF55781">
    <property type="entry name" value="GAF domain-like"/>
    <property type="match status" value="1"/>
</dbReference>
<keyword evidence="4" id="KW-0479">Metal-binding</keyword>
<accession>A0A2N8P5K7</accession>
<evidence type="ECO:0000256" key="8">
    <source>
        <dbReference type="ARBA" id="ARBA00022840"/>
    </source>
</evidence>
<dbReference type="Gene3D" id="3.30.450.20">
    <property type="entry name" value="PAS domain"/>
    <property type="match status" value="2"/>
</dbReference>
<evidence type="ECO:0000256" key="3">
    <source>
        <dbReference type="ARBA" id="ARBA00022679"/>
    </source>
</evidence>
<keyword evidence="3" id="KW-0808">Transferase</keyword>
<dbReference type="Gene3D" id="3.30.565.10">
    <property type="entry name" value="Histidine kinase-like ATPase, C-terminal domain"/>
    <property type="match status" value="1"/>
</dbReference>
<dbReference type="GO" id="GO:0006355">
    <property type="term" value="P:regulation of DNA-templated transcription"/>
    <property type="evidence" value="ECO:0007669"/>
    <property type="project" value="InterPro"/>
</dbReference>
<dbReference type="Pfam" id="PF01590">
    <property type="entry name" value="GAF"/>
    <property type="match status" value="1"/>
</dbReference>
<feature type="domain" description="PAS" evidence="17">
    <location>
        <begin position="33"/>
        <end position="75"/>
    </location>
</feature>
<evidence type="ECO:0000256" key="10">
    <source>
        <dbReference type="ARBA" id="ARBA00022912"/>
    </source>
</evidence>
<dbReference type="InterPro" id="IPR013656">
    <property type="entry name" value="PAS_4"/>
</dbReference>
<keyword evidence="8" id="KW-0067">ATP-binding</keyword>
<keyword evidence="5" id="KW-0547">Nucleotide-binding</keyword>
<gene>
    <name evidence="18" type="ORF">AOB60_39930</name>
</gene>
<evidence type="ECO:0000313" key="19">
    <source>
        <dbReference type="Proteomes" id="UP000236047"/>
    </source>
</evidence>
<keyword evidence="11" id="KW-0464">Manganese</keyword>
<dbReference type="Pfam" id="PF08448">
    <property type="entry name" value="PAS_4"/>
    <property type="match status" value="1"/>
</dbReference>
<keyword evidence="19" id="KW-1185">Reference proteome</keyword>
<dbReference type="InterPro" id="IPR036457">
    <property type="entry name" value="PPM-type-like_dom_sf"/>
</dbReference>
<dbReference type="SMART" id="SM00091">
    <property type="entry name" value="PAS"/>
    <property type="match status" value="2"/>
</dbReference>
<reference evidence="19" key="1">
    <citation type="submission" date="2015-09" db="EMBL/GenBank/DDBJ databases">
        <authorList>
            <person name="Graham D.E."/>
            <person name="Mahan K.M."/>
            <person name="Klingeman D.M."/>
            <person name="Fida T."/>
            <person name="Giannone R.J."/>
            <person name="Hettich R.L."/>
            <person name="Parry R.J."/>
            <person name="Spain J.C."/>
        </authorList>
    </citation>
    <scope>NUCLEOTIDE SEQUENCE [LARGE SCALE GENOMIC DNA]</scope>
    <source>
        <strain evidence="19">JCM 4701</strain>
    </source>
</reference>
<proteinExistence type="predicted"/>
<name>A0A2N8P5K7_STRNR</name>
<evidence type="ECO:0000256" key="14">
    <source>
        <dbReference type="ARBA" id="ARBA00075117"/>
    </source>
</evidence>
<protein>
    <recommendedName>
        <fullName evidence="1">protein-serine/threonine phosphatase</fullName>
        <ecNumber evidence="1">3.1.3.16</ecNumber>
    </recommendedName>
    <alternativeName>
        <fullName evidence="15">Protein-serine/threonine phosphatase</fullName>
    </alternativeName>
    <alternativeName>
        <fullName evidence="14">Serine/threonine-protein kinase</fullName>
    </alternativeName>
</protein>
<dbReference type="NCBIfam" id="TIGR00229">
    <property type="entry name" value="sensory_box"/>
    <property type="match status" value="2"/>
</dbReference>
<feature type="compositionally biased region" description="Pro residues" evidence="16">
    <location>
        <begin position="847"/>
        <end position="859"/>
    </location>
</feature>
<feature type="compositionally biased region" description="Basic and acidic residues" evidence="16">
    <location>
        <begin position="1"/>
        <end position="10"/>
    </location>
</feature>
<feature type="compositionally biased region" description="Basic and acidic residues" evidence="16">
    <location>
        <begin position="828"/>
        <end position="841"/>
    </location>
</feature>
<dbReference type="SMART" id="SM00065">
    <property type="entry name" value="GAF"/>
    <property type="match status" value="1"/>
</dbReference>
<dbReference type="EC" id="3.1.3.16" evidence="1"/>
<organism evidence="18 19">
    <name type="scientific">Streptomyces noursei</name>
    <name type="common">Streptomyces albulus</name>
    <dbReference type="NCBI Taxonomy" id="1971"/>
    <lineage>
        <taxon>Bacteria</taxon>
        <taxon>Bacillati</taxon>
        <taxon>Actinomycetota</taxon>
        <taxon>Actinomycetes</taxon>
        <taxon>Kitasatosporales</taxon>
        <taxon>Streptomycetaceae</taxon>
        <taxon>Streptomyces</taxon>
    </lineage>
</organism>
<dbReference type="Pfam" id="PF07228">
    <property type="entry name" value="SpoIIE"/>
    <property type="match status" value="1"/>
</dbReference>
<comment type="function">
    <text evidence="13">Primarily acts as an independent SigF regulator that is sensitive to the osmosensory signal, mediating the cross talk of PknD with the SigF regulon. Possesses both phosphatase and kinase activities. The kinase domain functions as a classic anti-sigma factor-like kinase to phosphorylate the anti-anti-sigma factor domain at the canonical regulatory site, and the phosphatase domain antagonizes this activity.</text>
</comment>
<dbReference type="InterPro" id="IPR001932">
    <property type="entry name" value="PPM-type_phosphatase-like_dom"/>
</dbReference>
<dbReference type="PANTHER" id="PTHR43156">
    <property type="entry name" value="STAGE II SPORULATION PROTEIN E-RELATED"/>
    <property type="match status" value="1"/>
</dbReference>
<comment type="catalytic activity">
    <reaction evidence="12">
        <text>O-phospho-L-seryl-[protein] + H2O = L-seryl-[protein] + phosphate</text>
        <dbReference type="Rhea" id="RHEA:20629"/>
        <dbReference type="Rhea" id="RHEA-COMP:9863"/>
        <dbReference type="Rhea" id="RHEA-COMP:11604"/>
        <dbReference type="ChEBI" id="CHEBI:15377"/>
        <dbReference type="ChEBI" id="CHEBI:29999"/>
        <dbReference type="ChEBI" id="CHEBI:43474"/>
        <dbReference type="ChEBI" id="CHEBI:83421"/>
        <dbReference type="EC" id="3.1.3.16"/>
    </reaction>
</comment>
<dbReference type="GO" id="GO:0004722">
    <property type="term" value="F:protein serine/threonine phosphatase activity"/>
    <property type="evidence" value="ECO:0007669"/>
    <property type="project" value="UniProtKB-EC"/>
</dbReference>
<dbReference type="SUPFAM" id="SSF55785">
    <property type="entry name" value="PYP-like sensor domain (PAS domain)"/>
    <property type="match status" value="2"/>
</dbReference>
<dbReference type="InterPro" id="IPR036890">
    <property type="entry name" value="HATPase_C_sf"/>
</dbReference>
<dbReference type="GO" id="GO:0016301">
    <property type="term" value="F:kinase activity"/>
    <property type="evidence" value="ECO:0007669"/>
    <property type="project" value="UniProtKB-KW"/>
</dbReference>
<dbReference type="InterPro" id="IPR013767">
    <property type="entry name" value="PAS_fold"/>
</dbReference>
<keyword evidence="2" id="KW-0597">Phosphoprotein</keyword>
<evidence type="ECO:0000313" key="18">
    <source>
        <dbReference type="EMBL" id="PNE36281.1"/>
    </source>
</evidence>
<keyword evidence="9" id="KW-0460">Magnesium</keyword>
<dbReference type="InterPro" id="IPR029016">
    <property type="entry name" value="GAF-like_dom_sf"/>
</dbReference>
<evidence type="ECO:0000259" key="17">
    <source>
        <dbReference type="PROSITE" id="PS50112"/>
    </source>
</evidence>
<dbReference type="InterPro" id="IPR052016">
    <property type="entry name" value="Bact_Sigma-Reg"/>
</dbReference>
<dbReference type="Gene3D" id="3.60.40.10">
    <property type="entry name" value="PPM-type phosphatase domain"/>
    <property type="match status" value="1"/>
</dbReference>